<gene>
    <name evidence="2" type="ORF">EJ06DRAFT_323113</name>
</gene>
<feature type="region of interest" description="Disordered" evidence="1">
    <location>
        <begin position="120"/>
        <end position="155"/>
    </location>
</feature>
<protein>
    <submittedName>
        <fullName evidence="2">Uncharacterized protein</fullName>
    </submittedName>
</protein>
<organism evidence="2 3">
    <name type="scientific">Trichodelitschia bisporula</name>
    <dbReference type="NCBI Taxonomy" id="703511"/>
    <lineage>
        <taxon>Eukaryota</taxon>
        <taxon>Fungi</taxon>
        <taxon>Dikarya</taxon>
        <taxon>Ascomycota</taxon>
        <taxon>Pezizomycotina</taxon>
        <taxon>Dothideomycetes</taxon>
        <taxon>Dothideomycetes incertae sedis</taxon>
        <taxon>Phaeotrichales</taxon>
        <taxon>Phaeotrichaceae</taxon>
        <taxon>Trichodelitschia</taxon>
    </lineage>
</organism>
<dbReference type="AlphaFoldDB" id="A0A6G1I4J5"/>
<dbReference type="OrthoDB" id="3913028at2759"/>
<evidence type="ECO:0000313" key="3">
    <source>
        <dbReference type="Proteomes" id="UP000799640"/>
    </source>
</evidence>
<sequence>MSQASSTNSSLLTERFGLDPNDTSSILVYKYREGLLTTSQHDLVQTLGKEPRFACSKIPIPRGYSRITVQQGDLYPEKERDKYAEYPSYKMSLACITLPRLVYWKRLVFNQYKDLYIVSPESSPESSPQNSAHNSPQSTFRYDHEQQATAGASVS</sequence>
<accession>A0A6G1I4J5</accession>
<feature type="compositionally biased region" description="Polar residues" evidence="1">
    <location>
        <begin position="129"/>
        <end position="140"/>
    </location>
</feature>
<dbReference type="Proteomes" id="UP000799640">
    <property type="component" value="Unassembled WGS sequence"/>
</dbReference>
<evidence type="ECO:0000313" key="2">
    <source>
        <dbReference type="EMBL" id="KAF2403223.1"/>
    </source>
</evidence>
<name>A0A6G1I4J5_9PEZI</name>
<keyword evidence="3" id="KW-1185">Reference proteome</keyword>
<dbReference type="EMBL" id="ML996690">
    <property type="protein sequence ID" value="KAF2403223.1"/>
    <property type="molecule type" value="Genomic_DNA"/>
</dbReference>
<proteinExistence type="predicted"/>
<evidence type="ECO:0000256" key="1">
    <source>
        <dbReference type="SAM" id="MobiDB-lite"/>
    </source>
</evidence>
<reference evidence="2" key="1">
    <citation type="journal article" date="2020" name="Stud. Mycol.">
        <title>101 Dothideomycetes genomes: a test case for predicting lifestyles and emergence of pathogens.</title>
        <authorList>
            <person name="Haridas S."/>
            <person name="Albert R."/>
            <person name="Binder M."/>
            <person name="Bloem J."/>
            <person name="Labutti K."/>
            <person name="Salamov A."/>
            <person name="Andreopoulos B."/>
            <person name="Baker S."/>
            <person name="Barry K."/>
            <person name="Bills G."/>
            <person name="Bluhm B."/>
            <person name="Cannon C."/>
            <person name="Castanera R."/>
            <person name="Culley D."/>
            <person name="Daum C."/>
            <person name="Ezra D."/>
            <person name="Gonzalez J."/>
            <person name="Henrissat B."/>
            <person name="Kuo A."/>
            <person name="Liang C."/>
            <person name="Lipzen A."/>
            <person name="Lutzoni F."/>
            <person name="Magnuson J."/>
            <person name="Mondo S."/>
            <person name="Nolan M."/>
            <person name="Ohm R."/>
            <person name="Pangilinan J."/>
            <person name="Park H.-J."/>
            <person name="Ramirez L."/>
            <person name="Alfaro M."/>
            <person name="Sun H."/>
            <person name="Tritt A."/>
            <person name="Yoshinaga Y."/>
            <person name="Zwiers L.-H."/>
            <person name="Turgeon B."/>
            <person name="Goodwin S."/>
            <person name="Spatafora J."/>
            <person name="Crous P."/>
            <person name="Grigoriev I."/>
        </authorList>
    </citation>
    <scope>NUCLEOTIDE SEQUENCE</scope>
    <source>
        <strain evidence="2">CBS 262.69</strain>
    </source>
</reference>